<feature type="transmembrane region" description="Helical" evidence="1">
    <location>
        <begin position="34"/>
        <end position="53"/>
    </location>
</feature>
<gene>
    <name evidence="2" type="ORF">H1P_4040009</name>
</gene>
<reference evidence="2 3" key="1">
    <citation type="submission" date="2019-01" db="EMBL/GenBank/DDBJ databases">
        <authorList>
            <person name="Brito A."/>
        </authorList>
    </citation>
    <scope>NUCLEOTIDE SEQUENCE [LARGE SCALE GENOMIC DNA]</scope>
    <source>
        <strain evidence="2">1</strain>
    </source>
</reference>
<dbReference type="EMBL" id="CAACVJ010000340">
    <property type="protein sequence ID" value="VEP16110.1"/>
    <property type="molecule type" value="Genomic_DNA"/>
</dbReference>
<dbReference type="AlphaFoldDB" id="A0A563VXF9"/>
<evidence type="ECO:0000313" key="3">
    <source>
        <dbReference type="Proteomes" id="UP000320055"/>
    </source>
</evidence>
<accession>A0A563VXF9</accession>
<keyword evidence="3" id="KW-1185">Reference proteome</keyword>
<keyword evidence="1" id="KW-1133">Transmembrane helix</keyword>
<proteinExistence type="predicted"/>
<dbReference type="Proteomes" id="UP000320055">
    <property type="component" value="Unassembled WGS sequence"/>
</dbReference>
<evidence type="ECO:0000313" key="2">
    <source>
        <dbReference type="EMBL" id="VEP16110.1"/>
    </source>
</evidence>
<evidence type="ECO:0000256" key="1">
    <source>
        <dbReference type="SAM" id="Phobius"/>
    </source>
</evidence>
<organism evidence="2 3">
    <name type="scientific">Hyella patelloides LEGE 07179</name>
    <dbReference type="NCBI Taxonomy" id="945734"/>
    <lineage>
        <taxon>Bacteria</taxon>
        <taxon>Bacillati</taxon>
        <taxon>Cyanobacteriota</taxon>
        <taxon>Cyanophyceae</taxon>
        <taxon>Pleurocapsales</taxon>
        <taxon>Hyellaceae</taxon>
        <taxon>Hyella</taxon>
    </lineage>
</organism>
<keyword evidence="1" id="KW-0472">Membrane</keyword>
<keyword evidence="1" id="KW-0812">Transmembrane</keyword>
<sequence>MLFSWSAFGSGLISSKRGGTCTPRLLDRLAHSLVSISVLNLTFPTLIALHLFTKLGFYTISCRNLTDITQDIA</sequence>
<name>A0A563VXF9_9CYAN</name>
<protein>
    <submittedName>
        <fullName evidence="2">Uncharacterized protein</fullName>
    </submittedName>
</protein>